<evidence type="ECO:0000256" key="4">
    <source>
        <dbReference type="ARBA" id="ARBA00012912"/>
    </source>
</evidence>
<dbReference type="PANTHER" id="PTHR43206">
    <property type="entry name" value="AMINOTRANSFERASE"/>
    <property type="match status" value="1"/>
</dbReference>
<name>A0AAN9BWS5_9CAEN</name>
<sequence length="522" mass="57489">MAKLFNMPSGAVRQAIRCVSSSLHSTTLRAQTTMAAAMPDPLPVRQKTPLVTEVGKEPPGPAMKTNVPGRESLRLKAELDKIQNTDAVHFFVDYANSRGNYVVDVDGNIMLDVFTQIASLPLGYNHPKLIAKMSNPDNMVTFINRPALGSFPPADLVDKIRGTLMTVAPPGLQHVQTMACGSCSIEHGQKAMFMAYMRRERGGKPPTAEDLETSISGQAPGCPKLSIMSFNGAFHGRGMGALACSHAKWFHKLDFPVPDWPMAPFPKLRYPLEDFVRENEQEEQFCLEQVEDLFETYRQKGAPVVGIMCEPVQAEGGDNHASPAFFQGLQDIAAKNNGYLLLDEVQTGCGVSGKFWAHEHFNLREAPDVVTFAKKMLTGGFYYKQEQKATEAYRIYNTWMGDPSKIMMLEEVLNVVHQNDLVNNAADVGQFLLQGLLDLQKLYPGTMKNARGLGTLVAVDFPTTAFRNSVVITLRNKGVNAGTCGEAAMRLRPSLIFTKSHASVFLTYLEATLKDLIPGRKV</sequence>
<dbReference type="AlphaFoldDB" id="A0AAN9BWS5"/>
<reference evidence="14 15" key="1">
    <citation type="submission" date="2024-02" db="EMBL/GenBank/DDBJ databases">
        <title>Chromosome-scale genome assembly of the rough periwinkle Littorina saxatilis.</title>
        <authorList>
            <person name="De Jode A."/>
            <person name="Faria R."/>
            <person name="Formenti G."/>
            <person name="Sims Y."/>
            <person name="Smith T.P."/>
            <person name="Tracey A."/>
            <person name="Wood J.M.D."/>
            <person name="Zagrodzka Z.B."/>
            <person name="Johannesson K."/>
            <person name="Butlin R.K."/>
            <person name="Leder E.H."/>
        </authorList>
    </citation>
    <scope>NUCLEOTIDE SEQUENCE [LARGE SCALE GENOMIC DNA]</scope>
    <source>
        <strain evidence="14">Snail1</strain>
        <tissue evidence="14">Muscle</tissue>
    </source>
</reference>
<dbReference type="InterPro" id="IPR015422">
    <property type="entry name" value="PyrdxlP-dep_Trfase_small"/>
</dbReference>
<dbReference type="InterPro" id="IPR005814">
    <property type="entry name" value="Aminotrans_3"/>
</dbReference>
<dbReference type="Pfam" id="PF00202">
    <property type="entry name" value="Aminotran_3"/>
    <property type="match status" value="1"/>
</dbReference>
<keyword evidence="5" id="KW-0032">Aminotransferase</keyword>
<keyword evidence="15" id="KW-1185">Reference proteome</keyword>
<dbReference type="GO" id="GO:0034386">
    <property type="term" value="F:4-aminobutyrate:2-oxoglutarate transaminase activity"/>
    <property type="evidence" value="ECO:0007669"/>
    <property type="project" value="UniProtKB-EC"/>
</dbReference>
<comment type="cofactor">
    <cofactor evidence="1">
        <name>pyridoxal 5'-phosphate</name>
        <dbReference type="ChEBI" id="CHEBI:597326"/>
    </cofactor>
</comment>
<dbReference type="Gene3D" id="3.40.640.10">
    <property type="entry name" value="Type I PLP-dependent aspartate aminotransferase-like (Major domain)"/>
    <property type="match status" value="1"/>
</dbReference>
<evidence type="ECO:0000256" key="5">
    <source>
        <dbReference type="ARBA" id="ARBA00022576"/>
    </source>
</evidence>
<protein>
    <recommendedName>
        <fullName evidence="10">(S)-3-amino-2-methylpropionate transaminase</fullName>
        <ecNumber evidence="4">2.6.1.19</ecNumber>
        <ecNumber evidence="3">2.6.1.22</ecNumber>
    </recommendedName>
    <alternativeName>
        <fullName evidence="11">GABA aminotransferase</fullName>
    </alternativeName>
    <alternativeName>
        <fullName evidence="9">Gamma-amino-N-butyrate transaminase</fullName>
    </alternativeName>
    <alternativeName>
        <fullName evidence="8">L-AIBAT</fullName>
    </alternativeName>
</protein>
<proteinExistence type="inferred from homology"/>
<keyword evidence="6" id="KW-0808">Transferase</keyword>
<evidence type="ECO:0000256" key="9">
    <source>
        <dbReference type="ARBA" id="ARBA00030204"/>
    </source>
</evidence>
<dbReference type="GO" id="GO:0009450">
    <property type="term" value="P:gamma-aminobutyric acid catabolic process"/>
    <property type="evidence" value="ECO:0007669"/>
    <property type="project" value="TreeGrafter"/>
</dbReference>
<dbReference type="NCBIfam" id="TIGR00699">
    <property type="entry name" value="GABAtrns_euk"/>
    <property type="match status" value="1"/>
</dbReference>
<evidence type="ECO:0000256" key="7">
    <source>
        <dbReference type="ARBA" id="ARBA00022898"/>
    </source>
</evidence>
<dbReference type="InterPro" id="IPR015421">
    <property type="entry name" value="PyrdxlP-dep_Trfase_major"/>
</dbReference>
<evidence type="ECO:0000313" key="15">
    <source>
        <dbReference type="Proteomes" id="UP001374579"/>
    </source>
</evidence>
<evidence type="ECO:0000313" key="14">
    <source>
        <dbReference type="EMBL" id="KAK7112740.1"/>
    </source>
</evidence>
<evidence type="ECO:0000256" key="1">
    <source>
        <dbReference type="ARBA" id="ARBA00001933"/>
    </source>
</evidence>
<dbReference type="InterPro" id="IPR004631">
    <property type="entry name" value="4NH2But_aminotransferase_euk"/>
</dbReference>
<dbReference type="Gene3D" id="3.90.1150.10">
    <property type="entry name" value="Aspartate Aminotransferase, domain 1"/>
    <property type="match status" value="1"/>
</dbReference>
<evidence type="ECO:0000256" key="6">
    <source>
        <dbReference type="ARBA" id="ARBA00022679"/>
    </source>
</evidence>
<evidence type="ECO:0000256" key="13">
    <source>
        <dbReference type="RuleBase" id="RU003560"/>
    </source>
</evidence>
<dbReference type="GO" id="GO:0030170">
    <property type="term" value="F:pyridoxal phosphate binding"/>
    <property type="evidence" value="ECO:0007669"/>
    <property type="project" value="InterPro"/>
</dbReference>
<evidence type="ECO:0000256" key="8">
    <source>
        <dbReference type="ARBA" id="ARBA00029760"/>
    </source>
</evidence>
<organism evidence="14 15">
    <name type="scientific">Littorina saxatilis</name>
    <dbReference type="NCBI Taxonomy" id="31220"/>
    <lineage>
        <taxon>Eukaryota</taxon>
        <taxon>Metazoa</taxon>
        <taxon>Spiralia</taxon>
        <taxon>Lophotrochozoa</taxon>
        <taxon>Mollusca</taxon>
        <taxon>Gastropoda</taxon>
        <taxon>Caenogastropoda</taxon>
        <taxon>Littorinimorpha</taxon>
        <taxon>Littorinoidea</taxon>
        <taxon>Littorinidae</taxon>
        <taxon>Littorina</taxon>
    </lineage>
</organism>
<evidence type="ECO:0000256" key="10">
    <source>
        <dbReference type="ARBA" id="ARBA00030857"/>
    </source>
</evidence>
<evidence type="ECO:0000256" key="12">
    <source>
        <dbReference type="ARBA" id="ARBA00048021"/>
    </source>
</evidence>
<dbReference type="PIRSF" id="PIRSF000521">
    <property type="entry name" value="Transaminase_4ab_Lys_Orn"/>
    <property type="match status" value="1"/>
</dbReference>
<dbReference type="GO" id="GO:0005739">
    <property type="term" value="C:mitochondrion"/>
    <property type="evidence" value="ECO:0007669"/>
    <property type="project" value="TreeGrafter"/>
</dbReference>
<gene>
    <name evidence="14" type="ORF">V1264_012141</name>
</gene>
<dbReference type="EMBL" id="JBAMIC010000002">
    <property type="protein sequence ID" value="KAK7112740.1"/>
    <property type="molecule type" value="Genomic_DNA"/>
</dbReference>
<comment type="similarity">
    <text evidence="2 13">Belongs to the class-III pyridoxal-phosphate-dependent aminotransferase family.</text>
</comment>
<dbReference type="InterPro" id="IPR015424">
    <property type="entry name" value="PyrdxlP-dep_Trfase"/>
</dbReference>
<comment type="caution">
    <text evidence="14">The sequence shown here is derived from an EMBL/GenBank/DDBJ whole genome shotgun (WGS) entry which is preliminary data.</text>
</comment>
<dbReference type="PANTHER" id="PTHR43206:SF1">
    <property type="entry name" value="4-AMINOBUTYRATE AMINOTRANSFERASE, MITOCHONDRIAL"/>
    <property type="match status" value="1"/>
</dbReference>
<evidence type="ECO:0000256" key="3">
    <source>
        <dbReference type="ARBA" id="ARBA00012876"/>
    </source>
</evidence>
<dbReference type="SUPFAM" id="SSF53383">
    <property type="entry name" value="PLP-dependent transferases"/>
    <property type="match status" value="1"/>
</dbReference>
<dbReference type="Proteomes" id="UP001374579">
    <property type="component" value="Unassembled WGS sequence"/>
</dbReference>
<dbReference type="EC" id="2.6.1.19" evidence="4"/>
<evidence type="ECO:0000256" key="2">
    <source>
        <dbReference type="ARBA" id="ARBA00008954"/>
    </source>
</evidence>
<evidence type="ECO:0000256" key="11">
    <source>
        <dbReference type="ARBA" id="ARBA00031787"/>
    </source>
</evidence>
<keyword evidence="7 13" id="KW-0663">Pyridoxal phosphate</keyword>
<dbReference type="GO" id="GO:0047298">
    <property type="term" value="F:(S)-3-amino-2-methylpropionate transaminase activity"/>
    <property type="evidence" value="ECO:0007669"/>
    <property type="project" value="UniProtKB-EC"/>
</dbReference>
<dbReference type="EC" id="2.6.1.22" evidence="3"/>
<comment type="catalytic activity">
    <reaction evidence="12">
        <text>4-aminobutanoate + 2-oxoglutarate = succinate semialdehyde + L-glutamate</text>
        <dbReference type="Rhea" id="RHEA:23352"/>
        <dbReference type="ChEBI" id="CHEBI:16810"/>
        <dbReference type="ChEBI" id="CHEBI:29985"/>
        <dbReference type="ChEBI" id="CHEBI:57706"/>
        <dbReference type="ChEBI" id="CHEBI:59888"/>
        <dbReference type="EC" id="2.6.1.19"/>
    </reaction>
</comment>
<dbReference type="FunFam" id="3.40.640.10:FF:000073">
    <property type="entry name" value="Probable 4-aminobutyrate aminotransferase"/>
    <property type="match status" value="1"/>
</dbReference>
<accession>A0AAN9BWS5</accession>